<reference evidence="3 4" key="1">
    <citation type="submission" date="2020-07" db="EMBL/GenBank/DDBJ databases">
        <title>Bradyrhizobium diversity isolated from nodules of indigenous legumes of Western Australia.</title>
        <authorList>
            <person name="Klepa M.S."/>
        </authorList>
    </citation>
    <scope>NUCLEOTIDE SEQUENCE [LARGE SCALE GENOMIC DNA]</scope>
    <source>
        <strain evidence="3 4">CNPSo 4019</strain>
    </source>
</reference>
<dbReference type="SUPFAM" id="SSF54637">
    <property type="entry name" value="Thioesterase/thiol ester dehydrase-isomerase"/>
    <property type="match status" value="2"/>
</dbReference>
<dbReference type="InterPro" id="IPR002539">
    <property type="entry name" value="MaoC-like_dom"/>
</dbReference>
<dbReference type="EMBL" id="JACEGD010000038">
    <property type="protein sequence ID" value="MBH5390806.1"/>
    <property type="molecule type" value="Genomic_DNA"/>
</dbReference>
<dbReference type="Proteomes" id="UP001194539">
    <property type="component" value="Unassembled WGS sequence"/>
</dbReference>
<keyword evidence="4" id="KW-1185">Reference proteome</keyword>
<dbReference type="Pfam" id="PF01575">
    <property type="entry name" value="MaoC_dehydratas"/>
    <property type="match status" value="1"/>
</dbReference>
<accession>A0ABS0PBX5</accession>
<evidence type="ECO:0000259" key="2">
    <source>
        <dbReference type="Pfam" id="PF22622"/>
    </source>
</evidence>
<sequence length="288" mass="31996">MNLENVKARHFPPIFQTYDWRSAALYALSLGMGMDPTDEEELPYIYEGRDQRPVPSMCVTLGWPPLWIAEPAMEISWPRVLQGEQRFELHRSLPLGATIRASHRVRAVADKGAGRGAVLYFDTQIEDAATETPLASLTAANFLRDDGGCGNFGDVPAPLSAFSSRDPPDHALDYSTLGQAALLYRLASHDYMPIHADPKLARSAGFDRPIAHGLNTLGIACRAILKLVLPHAPHRLRTMAVRFVSPAFPGDTIRVELFRRPEGIRFRAWAVERQTLVLDRGRCEISDG</sequence>
<dbReference type="PANTHER" id="PTHR13078:SF56">
    <property type="entry name" value="PEROXISOMAL MULTIFUNCTIONAL ENZYME TYPE 2"/>
    <property type="match status" value="1"/>
</dbReference>
<protein>
    <submittedName>
        <fullName evidence="3">MaoC family dehydratase N-terminal domain-containing protein</fullName>
    </submittedName>
</protein>
<evidence type="ECO:0000313" key="4">
    <source>
        <dbReference type="Proteomes" id="UP001194539"/>
    </source>
</evidence>
<organism evidence="3 4">
    <name type="scientific">Bradyrhizobium diversitatis</name>
    <dbReference type="NCBI Taxonomy" id="2755406"/>
    <lineage>
        <taxon>Bacteria</taxon>
        <taxon>Pseudomonadati</taxon>
        <taxon>Pseudomonadota</taxon>
        <taxon>Alphaproteobacteria</taxon>
        <taxon>Hyphomicrobiales</taxon>
        <taxon>Nitrobacteraceae</taxon>
        <taxon>Bradyrhizobium</taxon>
    </lineage>
</organism>
<dbReference type="PANTHER" id="PTHR13078">
    <property type="entry name" value="PEROXISOMAL MULTIFUNCTIONAL ENZYME TYPE 2-RELATED"/>
    <property type="match status" value="1"/>
</dbReference>
<feature type="domain" description="Peroxisomal multifunctional enzyme type 2-like N-terminal" evidence="2">
    <location>
        <begin position="17"/>
        <end position="144"/>
    </location>
</feature>
<evidence type="ECO:0000259" key="1">
    <source>
        <dbReference type="Pfam" id="PF01575"/>
    </source>
</evidence>
<name>A0ABS0PBX5_9BRAD</name>
<gene>
    <name evidence="3" type="ORF">H1B27_31715</name>
</gene>
<comment type="caution">
    <text evidence="3">The sequence shown here is derived from an EMBL/GenBank/DDBJ whole genome shotgun (WGS) entry which is preliminary data.</text>
</comment>
<dbReference type="InterPro" id="IPR029069">
    <property type="entry name" value="HotDog_dom_sf"/>
</dbReference>
<dbReference type="RefSeq" id="WP_197968746.1">
    <property type="nucleotide sequence ID" value="NZ_JACEGD010000038.1"/>
</dbReference>
<evidence type="ECO:0000313" key="3">
    <source>
        <dbReference type="EMBL" id="MBH5390806.1"/>
    </source>
</evidence>
<dbReference type="InterPro" id="IPR054357">
    <property type="entry name" value="MFE-2_N"/>
</dbReference>
<dbReference type="Gene3D" id="3.10.129.10">
    <property type="entry name" value="Hotdog Thioesterase"/>
    <property type="match status" value="2"/>
</dbReference>
<dbReference type="Pfam" id="PF22622">
    <property type="entry name" value="MFE-2_hydrat-2_N"/>
    <property type="match status" value="1"/>
</dbReference>
<proteinExistence type="predicted"/>
<feature type="domain" description="MaoC-like" evidence="1">
    <location>
        <begin position="167"/>
        <end position="260"/>
    </location>
</feature>